<dbReference type="AlphaFoldDB" id="A0A8J5C7N0"/>
<evidence type="ECO:0000313" key="5">
    <source>
        <dbReference type="Proteomes" id="UP000734854"/>
    </source>
</evidence>
<dbReference type="GO" id="GO:1990904">
    <property type="term" value="C:ribonucleoprotein complex"/>
    <property type="evidence" value="ECO:0007669"/>
    <property type="project" value="UniProtKB-KW"/>
</dbReference>
<evidence type="ECO:0000256" key="1">
    <source>
        <dbReference type="ARBA" id="ARBA00006700"/>
    </source>
</evidence>
<organism evidence="4 5">
    <name type="scientific">Zingiber officinale</name>
    <name type="common">Ginger</name>
    <name type="synonym">Amomum zingiber</name>
    <dbReference type="NCBI Taxonomy" id="94328"/>
    <lineage>
        <taxon>Eukaryota</taxon>
        <taxon>Viridiplantae</taxon>
        <taxon>Streptophyta</taxon>
        <taxon>Embryophyta</taxon>
        <taxon>Tracheophyta</taxon>
        <taxon>Spermatophyta</taxon>
        <taxon>Magnoliopsida</taxon>
        <taxon>Liliopsida</taxon>
        <taxon>Zingiberales</taxon>
        <taxon>Zingiberaceae</taxon>
        <taxon>Zingiber</taxon>
    </lineage>
</organism>
<dbReference type="PANTHER" id="PTHR11620">
    <property type="entry name" value="60S RIBOSOMAL PROTEIN L23A"/>
    <property type="match status" value="1"/>
</dbReference>
<sequence>MACSKEPDNKAQAEKIERAEKIGSTPRISAPIIRNRLDHYQILKYPLTTESAMKKKIEENNTLVFVVDHREDKKKIKGLNMMSIYIFLPRQKSLRITPCLCPDPRQFASTVASTQRFRIQTTAPGVIKDANSISTTWCRVTRYRLQTPRALSSVPILIRHIAHSPPLSPMVNSVPQKACVKEQKSQAKRREFYLTYYWPWVVTQHPHRPPLRHRRLPFDLLRRVFNLCSPRLRCFRSNAKDN</sequence>
<keyword evidence="3" id="KW-0687">Ribonucleoprotein</keyword>
<comment type="caution">
    <text evidence="4">The sequence shown here is derived from an EMBL/GenBank/DDBJ whole genome shotgun (WGS) entry which is preliminary data.</text>
</comment>
<dbReference type="Gene3D" id="3.30.70.330">
    <property type="match status" value="1"/>
</dbReference>
<dbReference type="InterPro" id="IPR013025">
    <property type="entry name" value="Ribosomal_uL23-like"/>
</dbReference>
<dbReference type="InterPro" id="IPR012678">
    <property type="entry name" value="Ribosomal_uL23/eL15/eS24_sf"/>
</dbReference>
<comment type="similarity">
    <text evidence="1">Belongs to the universal ribosomal protein uL23 family.</text>
</comment>
<dbReference type="EMBL" id="JACMSC010000022">
    <property type="protein sequence ID" value="KAG6469075.1"/>
    <property type="molecule type" value="Genomic_DNA"/>
</dbReference>
<dbReference type="InterPro" id="IPR012677">
    <property type="entry name" value="Nucleotide-bd_a/b_plait_sf"/>
</dbReference>
<reference evidence="4 5" key="1">
    <citation type="submission" date="2020-08" db="EMBL/GenBank/DDBJ databases">
        <title>Plant Genome Project.</title>
        <authorList>
            <person name="Zhang R.-G."/>
        </authorList>
    </citation>
    <scope>NUCLEOTIDE SEQUENCE [LARGE SCALE GENOMIC DNA]</scope>
    <source>
        <tissue evidence="4">Rhizome</tissue>
    </source>
</reference>
<dbReference type="Proteomes" id="UP000734854">
    <property type="component" value="Unassembled WGS sequence"/>
</dbReference>
<accession>A0A8J5C7N0</accession>
<name>A0A8J5C7N0_ZINOF</name>
<proteinExistence type="inferred from homology"/>
<keyword evidence="2" id="KW-0689">Ribosomal protein</keyword>
<dbReference type="SUPFAM" id="SSF54189">
    <property type="entry name" value="Ribosomal proteins S24e, L23 and L15e"/>
    <property type="match status" value="1"/>
</dbReference>
<evidence type="ECO:0000256" key="3">
    <source>
        <dbReference type="ARBA" id="ARBA00023274"/>
    </source>
</evidence>
<dbReference type="GO" id="GO:0003735">
    <property type="term" value="F:structural constituent of ribosome"/>
    <property type="evidence" value="ECO:0007669"/>
    <property type="project" value="InterPro"/>
</dbReference>
<evidence type="ECO:0000313" key="4">
    <source>
        <dbReference type="EMBL" id="KAG6469075.1"/>
    </source>
</evidence>
<keyword evidence="5" id="KW-1185">Reference proteome</keyword>
<gene>
    <name evidence="4" type="ORF">ZIOFF_073773</name>
</gene>
<evidence type="ECO:0000256" key="2">
    <source>
        <dbReference type="ARBA" id="ARBA00022980"/>
    </source>
</evidence>
<protein>
    <submittedName>
        <fullName evidence="4">Uncharacterized protein</fullName>
    </submittedName>
</protein>
<dbReference type="GO" id="GO:0006412">
    <property type="term" value="P:translation"/>
    <property type="evidence" value="ECO:0007669"/>
    <property type="project" value="InterPro"/>
</dbReference>
<dbReference type="GO" id="GO:0005840">
    <property type="term" value="C:ribosome"/>
    <property type="evidence" value="ECO:0007669"/>
    <property type="project" value="UniProtKB-KW"/>
</dbReference>